<proteinExistence type="predicted"/>
<reference evidence="1 2" key="1">
    <citation type="journal article" date="2023" name="Arcadia Sci">
        <title>De novo assembly of a long-read Amblyomma americanum tick genome.</title>
        <authorList>
            <person name="Chou S."/>
            <person name="Poskanzer K.E."/>
            <person name="Rollins M."/>
            <person name="Thuy-Boun P.S."/>
        </authorList>
    </citation>
    <scope>NUCLEOTIDE SEQUENCE [LARGE SCALE GENOMIC DNA]</scope>
    <source>
        <strain evidence="1">F_SG_1</strain>
        <tissue evidence="1">Salivary glands</tissue>
    </source>
</reference>
<dbReference type="Proteomes" id="UP001321473">
    <property type="component" value="Unassembled WGS sequence"/>
</dbReference>
<name>A0AAQ4DXZ1_AMBAM</name>
<dbReference type="AlphaFoldDB" id="A0AAQ4DXZ1"/>
<protein>
    <submittedName>
        <fullName evidence="1">Uncharacterized protein</fullName>
    </submittedName>
</protein>
<keyword evidence="2" id="KW-1185">Reference proteome</keyword>
<organism evidence="1 2">
    <name type="scientific">Amblyomma americanum</name>
    <name type="common">Lone star tick</name>
    <dbReference type="NCBI Taxonomy" id="6943"/>
    <lineage>
        <taxon>Eukaryota</taxon>
        <taxon>Metazoa</taxon>
        <taxon>Ecdysozoa</taxon>
        <taxon>Arthropoda</taxon>
        <taxon>Chelicerata</taxon>
        <taxon>Arachnida</taxon>
        <taxon>Acari</taxon>
        <taxon>Parasitiformes</taxon>
        <taxon>Ixodida</taxon>
        <taxon>Ixodoidea</taxon>
        <taxon>Ixodidae</taxon>
        <taxon>Amblyomminae</taxon>
        <taxon>Amblyomma</taxon>
    </lineage>
</organism>
<comment type="caution">
    <text evidence="1">The sequence shown here is derived from an EMBL/GenBank/DDBJ whole genome shotgun (WGS) entry which is preliminary data.</text>
</comment>
<sequence length="86" mass="9147">MAPAGSALPARRPRAAAGAGVALSWSPQCTLRSPARGLPLRSAKCAFFSSPRFEHVTHSTLYRDAGCSEELVVLILRACGRLPLSR</sequence>
<gene>
    <name evidence="1" type="ORF">V5799_005889</name>
</gene>
<accession>A0AAQ4DXZ1</accession>
<dbReference type="EMBL" id="JARKHS020025567">
    <property type="protein sequence ID" value="KAK8767331.1"/>
    <property type="molecule type" value="Genomic_DNA"/>
</dbReference>
<evidence type="ECO:0000313" key="1">
    <source>
        <dbReference type="EMBL" id="KAK8767331.1"/>
    </source>
</evidence>
<evidence type="ECO:0000313" key="2">
    <source>
        <dbReference type="Proteomes" id="UP001321473"/>
    </source>
</evidence>